<dbReference type="InterPro" id="IPR041115">
    <property type="entry name" value="SLATT_5"/>
</dbReference>
<feature type="transmembrane region" description="Helical" evidence="1">
    <location>
        <begin position="69"/>
        <end position="93"/>
    </location>
</feature>
<keyword evidence="1" id="KW-0812">Transmembrane</keyword>
<evidence type="ECO:0000259" key="2">
    <source>
        <dbReference type="Pfam" id="PF18160"/>
    </source>
</evidence>
<feature type="transmembrane region" description="Helical" evidence="1">
    <location>
        <begin position="189"/>
        <end position="211"/>
    </location>
</feature>
<proteinExistence type="predicted"/>
<dbReference type="STRING" id="745820.SAMN04488053_10562"/>
<reference evidence="4" key="1">
    <citation type="submission" date="2016-10" db="EMBL/GenBank/DDBJ databases">
        <authorList>
            <person name="Varghese N."/>
            <person name="Submissions S."/>
        </authorList>
    </citation>
    <scope>NUCLEOTIDE SEQUENCE [LARGE SCALE GENOMIC DNA]</scope>
    <source>
        <strain evidence="4">CGMCC 1.10369</strain>
    </source>
</reference>
<feature type="transmembrane region" description="Helical" evidence="1">
    <location>
        <begin position="44"/>
        <end position="63"/>
    </location>
</feature>
<keyword evidence="1" id="KW-0472">Membrane</keyword>
<organism evidence="3 4">
    <name type="scientific">Alkalicoccus daliensis</name>
    <dbReference type="NCBI Taxonomy" id="745820"/>
    <lineage>
        <taxon>Bacteria</taxon>
        <taxon>Bacillati</taxon>
        <taxon>Bacillota</taxon>
        <taxon>Bacilli</taxon>
        <taxon>Bacillales</taxon>
        <taxon>Bacillaceae</taxon>
        <taxon>Alkalicoccus</taxon>
    </lineage>
</organism>
<accession>A0A1H0FS81</accession>
<dbReference type="Proteomes" id="UP000198778">
    <property type="component" value="Unassembled WGS sequence"/>
</dbReference>
<dbReference type="RefSeq" id="WP_090842787.1">
    <property type="nucleotide sequence ID" value="NZ_FNIL01000005.1"/>
</dbReference>
<dbReference type="Pfam" id="PF18160">
    <property type="entry name" value="SLATT_5"/>
    <property type="match status" value="1"/>
</dbReference>
<dbReference type="OrthoDB" id="2233225at2"/>
<dbReference type="AlphaFoldDB" id="A0A1H0FS81"/>
<keyword evidence="4" id="KW-1185">Reference proteome</keyword>
<gene>
    <name evidence="3" type="ORF">SAMN04488053_10562</name>
</gene>
<protein>
    <recommendedName>
        <fullName evidence="2">SMODS and SLOG-associating 2TM effector domain-containing protein</fullName>
    </recommendedName>
</protein>
<sequence>MPLDYKDINIIDEIDKKIKTFNKTRNTRIKMSLRLKGYADKWKLVIFILNIEAVIFILLSLGAHEIHPIFSGTMFAVISGIFAIYVILIQYYINELNYNERALKVHYHQLDIEDLTLRLKELLTKSNSAEDTMSEKNLIVNFNTIMFEYQTILKNNENHHPVDYKMSMFEMSSNKDKLKTPKDWTIDNIIFYFNSGLCLLILICTTLTLILRG</sequence>
<dbReference type="EMBL" id="FNIL01000005">
    <property type="protein sequence ID" value="SDN97495.1"/>
    <property type="molecule type" value="Genomic_DNA"/>
</dbReference>
<name>A0A1H0FS81_9BACI</name>
<evidence type="ECO:0000313" key="4">
    <source>
        <dbReference type="Proteomes" id="UP000198778"/>
    </source>
</evidence>
<evidence type="ECO:0000313" key="3">
    <source>
        <dbReference type="EMBL" id="SDN97495.1"/>
    </source>
</evidence>
<dbReference type="NCBIfam" id="NF033631">
    <property type="entry name" value="SLATT_5"/>
    <property type="match status" value="1"/>
</dbReference>
<keyword evidence="1" id="KW-1133">Transmembrane helix</keyword>
<evidence type="ECO:0000256" key="1">
    <source>
        <dbReference type="SAM" id="Phobius"/>
    </source>
</evidence>
<feature type="domain" description="SMODS and SLOG-associating 2TM effector" evidence="2">
    <location>
        <begin position="13"/>
        <end position="204"/>
    </location>
</feature>